<dbReference type="GO" id="GO:0016024">
    <property type="term" value="P:CDP-diacylglycerol biosynthetic process"/>
    <property type="evidence" value="ECO:0007669"/>
    <property type="project" value="UniProtKB-UniPathway"/>
</dbReference>
<dbReference type="NCBIfam" id="TIGR00530">
    <property type="entry name" value="AGP_acyltrn"/>
    <property type="match status" value="1"/>
</dbReference>
<evidence type="ECO:0000256" key="10">
    <source>
        <dbReference type="ARBA" id="ARBA00023315"/>
    </source>
</evidence>
<evidence type="ECO:0000256" key="9">
    <source>
        <dbReference type="ARBA" id="ARBA00023098"/>
    </source>
</evidence>
<reference evidence="13 14" key="1">
    <citation type="journal article" date="2009" name="J. Bacteriol.">
        <title>Draft genome sequence of the extremely acidophilic bacterium Acidithiobacillus caldus ATCC 51756 reveals metabolic versatility in the genus Acidithiobacillus.</title>
        <authorList>
            <person name="Valdes J."/>
            <person name="Quatrini R."/>
            <person name="Hallberg K."/>
            <person name="Dopson M."/>
            <person name="Valenzuela P.D."/>
            <person name="Holmes D.S."/>
        </authorList>
    </citation>
    <scope>NUCLEOTIDE SEQUENCE [LARGE SCALE GENOMIC DNA]</scope>
    <source>
        <strain evidence="14">ATCC 51756 / DSM 8584 / KU</strain>
    </source>
</reference>
<keyword evidence="10 11" id="KW-0012">Acyltransferase</keyword>
<dbReference type="EMBL" id="CP005986">
    <property type="protein sequence ID" value="AIA55399.1"/>
    <property type="molecule type" value="Genomic_DNA"/>
</dbReference>
<evidence type="ECO:0000256" key="4">
    <source>
        <dbReference type="ARBA" id="ARBA00008655"/>
    </source>
</evidence>
<dbReference type="GO" id="GO:0003841">
    <property type="term" value="F:1-acylglycerol-3-phosphate O-acyltransferase activity"/>
    <property type="evidence" value="ECO:0007669"/>
    <property type="project" value="UniProtKB-UniRule"/>
</dbReference>
<dbReference type="SMART" id="SM00563">
    <property type="entry name" value="PlsC"/>
    <property type="match status" value="1"/>
</dbReference>
<proteinExistence type="inferred from homology"/>
<comment type="similarity">
    <text evidence="4 11">Belongs to the 1-acyl-sn-glycerol-3-phosphate acyltransferase family.</text>
</comment>
<sequence length="259" mass="29047">MAWWTYARKTEPDNQGFAAFRWWSRRVLGIFGIRLRVEGEIPTAPVLVAANHVSYLDILALASVAPGQFVAKREMRSWPFFGFMGEWLGTFFIDRQDARASQRVLKEATKVLERGRIVLIFPEGTTSDGKIVREFYGAPFETAAAAGVPTVPVALRYEDTLRPGQPDRLCPFVGDDSLLRHLWRLAAAAPLTLRLTFCPPLAADLGRRQLASKTHAAISEALRRMEQGASVTYLSSSRGLSRRHPLRDAWNSWRRGHGA</sequence>
<dbReference type="PANTHER" id="PTHR10434">
    <property type="entry name" value="1-ACYL-SN-GLYCEROL-3-PHOSPHATE ACYLTRANSFERASE"/>
    <property type="match status" value="1"/>
</dbReference>
<dbReference type="InterPro" id="IPR002123">
    <property type="entry name" value="Plipid/glycerol_acylTrfase"/>
</dbReference>
<dbReference type="eggNOG" id="COG0204">
    <property type="taxonomic scope" value="Bacteria"/>
</dbReference>
<dbReference type="AlphaFoldDB" id="A0A059ZR94"/>
<keyword evidence="8 11" id="KW-0808">Transferase</keyword>
<keyword evidence="7 11" id="KW-0444">Lipid biosynthesis</keyword>
<evidence type="ECO:0000313" key="14">
    <source>
        <dbReference type="Proteomes" id="UP000005522"/>
    </source>
</evidence>
<keyword evidence="9 11" id="KW-0443">Lipid metabolism</keyword>
<dbReference type="HOGENOM" id="CLU_027938_0_1_6"/>
<dbReference type="UniPathway" id="UPA00557">
    <property type="reaction ID" value="UER00613"/>
</dbReference>
<comment type="catalytic activity">
    <reaction evidence="1 11">
        <text>a 1-acyl-sn-glycero-3-phosphate + an acyl-CoA = a 1,2-diacyl-sn-glycero-3-phosphate + CoA</text>
        <dbReference type="Rhea" id="RHEA:19709"/>
        <dbReference type="ChEBI" id="CHEBI:57287"/>
        <dbReference type="ChEBI" id="CHEBI:57970"/>
        <dbReference type="ChEBI" id="CHEBI:58342"/>
        <dbReference type="ChEBI" id="CHEBI:58608"/>
        <dbReference type="EC" id="2.3.1.51"/>
    </reaction>
</comment>
<name>A0A059ZR94_ACICK</name>
<evidence type="ECO:0000256" key="3">
    <source>
        <dbReference type="ARBA" id="ARBA00005189"/>
    </source>
</evidence>
<dbReference type="CDD" id="cd07989">
    <property type="entry name" value="LPLAT_AGPAT-like"/>
    <property type="match status" value="1"/>
</dbReference>
<keyword evidence="11" id="KW-1208">Phospholipid metabolism</keyword>
<dbReference type="Pfam" id="PF01553">
    <property type="entry name" value="Acyltransferase"/>
    <property type="match status" value="1"/>
</dbReference>
<accession>A0A059ZR94</accession>
<dbReference type="SUPFAM" id="SSF69593">
    <property type="entry name" value="Glycerol-3-phosphate (1)-acyltransferase"/>
    <property type="match status" value="1"/>
</dbReference>
<evidence type="ECO:0000256" key="7">
    <source>
        <dbReference type="ARBA" id="ARBA00022516"/>
    </source>
</evidence>
<dbReference type="GO" id="GO:0006654">
    <property type="term" value="P:phosphatidic acid biosynthetic process"/>
    <property type="evidence" value="ECO:0007669"/>
    <property type="project" value="TreeGrafter"/>
</dbReference>
<evidence type="ECO:0000313" key="13">
    <source>
        <dbReference type="EMBL" id="AIA55399.1"/>
    </source>
</evidence>
<dbReference type="KEGG" id="acz:Acaty_c1534"/>
<evidence type="ECO:0000256" key="5">
    <source>
        <dbReference type="ARBA" id="ARBA00013211"/>
    </source>
</evidence>
<dbReference type="GO" id="GO:0016020">
    <property type="term" value="C:membrane"/>
    <property type="evidence" value="ECO:0007669"/>
    <property type="project" value="InterPro"/>
</dbReference>
<evidence type="ECO:0000256" key="6">
    <source>
        <dbReference type="ARBA" id="ARBA00016139"/>
    </source>
</evidence>
<protein>
    <recommendedName>
        <fullName evidence="6 11">1-acyl-sn-glycerol-3-phosphate acyltransferase</fullName>
        <ecNumber evidence="5 11">2.3.1.51</ecNumber>
    </recommendedName>
</protein>
<evidence type="ECO:0000256" key="8">
    <source>
        <dbReference type="ARBA" id="ARBA00022679"/>
    </source>
</evidence>
<evidence type="ECO:0000259" key="12">
    <source>
        <dbReference type="SMART" id="SM00563"/>
    </source>
</evidence>
<comment type="domain">
    <text evidence="11">The HXXXXD motif is essential for acyltransferase activity and may constitute the binding site for the phosphate moiety of the glycerol-3-phosphate.</text>
</comment>
<dbReference type="PANTHER" id="PTHR10434:SF64">
    <property type="entry name" value="1-ACYL-SN-GLYCEROL-3-PHOSPHATE ACYLTRANSFERASE-RELATED"/>
    <property type="match status" value="1"/>
</dbReference>
<evidence type="ECO:0000256" key="1">
    <source>
        <dbReference type="ARBA" id="ARBA00001141"/>
    </source>
</evidence>
<evidence type="ECO:0000256" key="11">
    <source>
        <dbReference type="RuleBase" id="RU361267"/>
    </source>
</evidence>
<dbReference type="InterPro" id="IPR004552">
    <property type="entry name" value="AGP_acyltrans"/>
</dbReference>
<organism evidence="13 14">
    <name type="scientific">Acidithiobacillus caldus (strain ATCC 51756 / DSM 8584 / KU)</name>
    <dbReference type="NCBI Taxonomy" id="637389"/>
    <lineage>
        <taxon>Bacteria</taxon>
        <taxon>Pseudomonadati</taxon>
        <taxon>Pseudomonadota</taxon>
        <taxon>Acidithiobacillia</taxon>
        <taxon>Acidithiobacillales</taxon>
        <taxon>Acidithiobacillaceae</taxon>
        <taxon>Acidithiobacillus</taxon>
    </lineage>
</organism>
<gene>
    <name evidence="13" type="ORF">Acaty_c1534</name>
</gene>
<dbReference type="EC" id="2.3.1.51" evidence="5 11"/>
<dbReference type="Proteomes" id="UP000005522">
    <property type="component" value="Chromosome"/>
</dbReference>
<comment type="pathway">
    <text evidence="2">Phospholipid metabolism; CDP-diacylglycerol biosynthesis; CDP-diacylglycerol from sn-glycerol 3-phosphate: step 2/3.</text>
</comment>
<keyword evidence="11" id="KW-0594">Phospholipid biosynthesis</keyword>
<feature type="domain" description="Phospholipid/glycerol acyltransferase" evidence="12">
    <location>
        <begin position="46"/>
        <end position="158"/>
    </location>
</feature>
<evidence type="ECO:0000256" key="2">
    <source>
        <dbReference type="ARBA" id="ARBA00004728"/>
    </source>
</evidence>
<comment type="pathway">
    <text evidence="3">Lipid metabolism.</text>
</comment>